<dbReference type="InterPro" id="IPR005135">
    <property type="entry name" value="Endo/exonuclease/phosphatase"/>
</dbReference>
<feature type="domain" description="Endonuclease/exonuclease/phosphatase" evidence="2">
    <location>
        <begin position="10"/>
        <end position="161"/>
    </location>
</feature>
<proteinExistence type="predicted"/>
<evidence type="ECO:0000259" key="2">
    <source>
        <dbReference type="Pfam" id="PF03372"/>
    </source>
</evidence>
<evidence type="ECO:0000313" key="3">
    <source>
        <dbReference type="EMBL" id="RXJ73722.1"/>
    </source>
</evidence>
<dbReference type="OrthoDB" id="292013at2"/>
<protein>
    <recommendedName>
        <fullName evidence="2">Endonuclease/exonuclease/phosphatase domain-containing protein</fullName>
    </recommendedName>
</protein>
<dbReference type="AlphaFoldDB" id="A0A4Q0YRH6"/>
<reference evidence="3 4" key="1">
    <citation type="submission" date="2017-10" db="EMBL/GenBank/DDBJ databases">
        <title>Nyctiphanis sp. nov., isolated from the stomach of the euphausiid Nyctiphanes simplex (Hansen, 1911) in the Gulf of California.</title>
        <authorList>
            <person name="Gomez-Gil B."/>
            <person name="Aguilar-Mendez M."/>
            <person name="Lopez-Cortes A."/>
            <person name="Gomez-Gutierrez J."/>
            <person name="Roque A."/>
            <person name="Lang E."/>
            <person name="Gonzalez-Castillo A."/>
        </authorList>
    </citation>
    <scope>NUCLEOTIDE SEQUENCE [LARGE SCALE GENOMIC DNA]</scope>
    <source>
        <strain evidence="3 4">CAIM 600</strain>
    </source>
</reference>
<gene>
    <name evidence="3" type="ORF">CS022_08295</name>
</gene>
<name>A0A4Q0YRH6_9GAMM</name>
<dbReference type="EMBL" id="PEIB01000007">
    <property type="protein sequence ID" value="RXJ73722.1"/>
    <property type="molecule type" value="Genomic_DNA"/>
</dbReference>
<dbReference type="Gene3D" id="3.60.10.10">
    <property type="entry name" value="Endonuclease/exonuclease/phosphatase"/>
    <property type="match status" value="1"/>
</dbReference>
<feature type="compositionally biased region" description="Polar residues" evidence="1">
    <location>
        <begin position="161"/>
        <end position="175"/>
    </location>
</feature>
<evidence type="ECO:0000256" key="1">
    <source>
        <dbReference type="SAM" id="MobiDB-lite"/>
    </source>
</evidence>
<accession>A0A4Q0YRH6</accession>
<dbReference type="Proteomes" id="UP000290287">
    <property type="component" value="Unassembled WGS sequence"/>
</dbReference>
<comment type="caution">
    <text evidence="3">The sequence shown here is derived from an EMBL/GenBank/DDBJ whole genome shotgun (WGS) entry which is preliminary data.</text>
</comment>
<organism evidence="3 4">
    <name type="scientific">Veronia nyctiphanis</name>
    <dbReference type="NCBI Taxonomy" id="1278244"/>
    <lineage>
        <taxon>Bacteria</taxon>
        <taxon>Pseudomonadati</taxon>
        <taxon>Pseudomonadota</taxon>
        <taxon>Gammaproteobacteria</taxon>
        <taxon>Vibrionales</taxon>
        <taxon>Vibrionaceae</taxon>
        <taxon>Veronia</taxon>
    </lineage>
</organism>
<dbReference type="SUPFAM" id="SSF56219">
    <property type="entry name" value="DNase I-like"/>
    <property type="match status" value="1"/>
</dbReference>
<sequence length="175" mass="19661">MITRNTLRIAQYNVAMTSPRAQSVSDRLRDGSDNALRRISSVIAAVDPDILLLCEFDQSGDGIDNGDVTAFIQNFLIPAGGSDYKYHCQVGVNTGLPYKRKGKPDISNKPDMAQGFGFHHGQYGFALLSRFPIEKSQLRTWQQFHWKDMPENKMPEGTTPHGFNNNNASRQKVMR</sequence>
<dbReference type="GO" id="GO:0003824">
    <property type="term" value="F:catalytic activity"/>
    <property type="evidence" value="ECO:0007669"/>
    <property type="project" value="InterPro"/>
</dbReference>
<dbReference type="RefSeq" id="WP_129121886.1">
    <property type="nucleotide sequence ID" value="NZ_PEIB01000007.1"/>
</dbReference>
<evidence type="ECO:0000313" key="4">
    <source>
        <dbReference type="Proteomes" id="UP000290287"/>
    </source>
</evidence>
<feature type="region of interest" description="Disordered" evidence="1">
    <location>
        <begin position="150"/>
        <end position="175"/>
    </location>
</feature>
<dbReference type="Pfam" id="PF03372">
    <property type="entry name" value="Exo_endo_phos"/>
    <property type="match status" value="1"/>
</dbReference>
<dbReference type="InterPro" id="IPR036691">
    <property type="entry name" value="Endo/exonu/phosph_ase_sf"/>
</dbReference>
<keyword evidence="4" id="KW-1185">Reference proteome</keyword>